<protein>
    <submittedName>
        <fullName evidence="1">Uncharacterized protein</fullName>
    </submittedName>
</protein>
<proteinExistence type="predicted"/>
<sequence>MFVAPRQSDVPAAAAGVQASGERSVAVGGNAVVVHTYDNSPARIVHLLAEMWQPIAEVEAPPGI</sequence>
<keyword evidence="2" id="KW-1185">Reference proteome</keyword>
<dbReference type="EMBL" id="AP026978">
    <property type="protein sequence ID" value="BDU00137.1"/>
    <property type="molecule type" value="Genomic_DNA"/>
</dbReference>
<gene>
    <name evidence="1" type="ORF">IFM12276_31650</name>
</gene>
<evidence type="ECO:0000313" key="1">
    <source>
        <dbReference type="EMBL" id="BDU00137.1"/>
    </source>
</evidence>
<reference evidence="1 2" key="1">
    <citation type="submission" date="2022-11" db="EMBL/GenBank/DDBJ databases">
        <title>Genome Sequencing of Nocardia sp. ON39_IFM12276 and assembly.</title>
        <authorList>
            <person name="Shimojima M."/>
            <person name="Toyokawa M."/>
            <person name="Uesaka K."/>
        </authorList>
    </citation>
    <scope>NUCLEOTIDE SEQUENCE [LARGE SCALE GENOMIC DNA]</scope>
    <source>
        <strain evidence="1 2">IFM 12276</strain>
    </source>
</reference>
<evidence type="ECO:0000313" key="2">
    <source>
        <dbReference type="Proteomes" id="UP001317870"/>
    </source>
</evidence>
<organism evidence="1 2">
    <name type="scientific">Nocardia sputorum</name>
    <dbReference type="NCBI Taxonomy" id="2984338"/>
    <lineage>
        <taxon>Bacteria</taxon>
        <taxon>Bacillati</taxon>
        <taxon>Actinomycetota</taxon>
        <taxon>Actinomycetes</taxon>
        <taxon>Mycobacteriales</taxon>
        <taxon>Nocardiaceae</taxon>
        <taxon>Nocardia</taxon>
    </lineage>
</organism>
<accession>A0ABM8CYN3</accession>
<name>A0ABM8CYN3_9NOCA</name>
<dbReference type="Proteomes" id="UP001317870">
    <property type="component" value="Chromosome"/>
</dbReference>